<accession>A0A822XL41</accession>
<protein>
    <submittedName>
        <fullName evidence="1">Uncharacterized protein</fullName>
    </submittedName>
</protein>
<organism evidence="1 2">
    <name type="scientific">Nelumbo nucifera</name>
    <name type="common">Sacred lotus</name>
    <dbReference type="NCBI Taxonomy" id="4432"/>
    <lineage>
        <taxon>Eukaryota</taxon>
        <taxon>Viridiplantae</taxon>
        <taxon>Streptophyta</taxon>
        <taxon>Embryophyta</taxon>
        <taxon>Tracheophyta</taxon>
        <taxon>Spermatophyta</taxon>
        <taxon>Magnoliopsida</taxon>
        <taxon>Proteales</taxon>
        <taxon>Nelumbonaceae</taxon>
        <taxon>Nelumbo</taxon>
    </lineage>
</organism>
<sequence>MNRSTLGQWWVETKLRGGDTIILWSLFTFGREGKSPPFDLSNPCDKRKEGKERDAYLGRENEDGEIPSALQSLISDELDYRTEDFSLSSTIVLSLKSQVSNRKLWLQATFLL</sequence>
<name>A0A822XL41_NELNU</name>
<keyword evidence="2" id="KW-1185">Reference proteome</keyword>
<dbReference type="AlphaFoldDB" id="A0A822XL41"/>
<dbReference type="Proteomes" id="UP000607653">
    <property type="component" value="Unassembled WGS sequence"/>
</dbReference>
<evidence type="ECO:0000313" key="2">
    <source>
        <dbReference type="Proteomes" id="UP000607653"/>
    </source>
</evidence>
<comment type="caution">
    <text evidence="1">The sequence shown here is derived from an EMBL/GenBank/DDBJ whole genome shotgun (WGS) entry which is preliminary data.</text>
</comment>
<reference evidence="1 2" key="1">
    <citation type="journal article" date="2020" name="Mol. Biol. Evol.">
        <title>Distinct Expression and Methylation Patterns for Genes with Different Fates following a Single Whole-Genome Duplication in Flowering Plants.</title>
        <authorList>
            <person name="Shi T."/>
            <person name="Rahmani R.S."/>
            <person name="Gugger P.F."/>
            <person name="Wang M."/>
            <person name="Li H."/>
            <person name="Zhang Y."/>
            <person name="Li Z."/>
            <person name="Wang Q."/>
            <person name="Van de Peer Y."/>
            <person name="Marchal K."/>
            <person name="Chen J."/>
        </authorList>
    </citation>
    <scope>NUCLEOTIDE SEQUENCE [LARGE SCALE GENOMIC DNA]</scope>
    <source>
        <tissue evidence="1">Leaf</tissue>
    </source>
</reference>
<dbReference type="EMBL" id="DUZY01000001">
    <property type="protein sequence ID" value="DAD19789.1"/>
    <property type="molecule type" value="Genomic_DNA"/>
</dbReference>
<evidence type="ECO:0000313" key="1">
    <source>
        <dbReference type="EMBL" id="DAD19789.1"/>
    </source>
</evidence>
<gene>
    <name evidence="1" type="ORF">HUJ06_021252</name>
</gene>
<proteinExistence type="predicted"/>